<keyword evidence="10" id="KW-1185">Reference proteome</keyword>
<proteinExistence type="inferred from homology"/>
<dbReference type="Proteomes" id="UP001229955">
    <property type="component" value="Chromosome"/>
</dbReference>
<evidence type="ECO:0000256" key="4">
    <source>
        <dbReference type="ARBA" id="ARBA00023002"/>
    </source>
</evidence>
<dbReference type="AlphaFoldDB" id="A0AA49JXP1"/>
<comment type="catalytic activity">
    <reaction evidence="6">
        <text>coproporphyrinogen III + 3 O2 = coproporphyrin III + 3 H2O2</text>
        <dbReference type="Rhea" id="RHEA:43436"/>
        <dbReference type="ChEBI" id="CHEBI:15379"/>
        <dbReference type="ChEBI" id="CHEBI:16240"/>
        <dbReference type="ChEBI" id="CHEBI:57309"/>
        <dbReference type="ChEBI" id="CHEBI:131725"/>
        <dbReference type="EC" id="1.3.3.15"/>
    </reaction>
</comment>
<dbReference type="GO" id="GO:0006783">
    <property type="term" value="P:heme biosynthetic process"/>
    <property type="evidence" value="ECO:0007669"/>
    <property type="project" value="UniProtKB-UniRule"/>
</dbReference>
<gene>
    <name evidence="9" type="primary">hemG</name>
    <name evidence="8" type="ORF">Strain138_000113</name>
    <name evidence="9" type="ORF">Strain318_000113</name>
</gene>
<dbReference type="Gene3D" id="3.90.660.20">
    <property type="entry name" value="Protoporphyrinogen oxidase, mitochondrial, domain 2"/>
    <property type="match status" value="1"/>
</dbReference>
<dbReference type="Gene3D" id="3.50.50.60">
    <property type="entry name" value="FAD/NAD(P)-binding domain"/>
    <property type="match status" value="1"/>
</dbReference>
<dbReference type="SUPFAM" id="SSF54373">
    <property type="entry name" value="FAD-linked reductases, C-terminal domain"/>
    <property type="match status" value="1"/>
</dbReference>
<dbReference type="InterPro" id="IPR004572">
    <property type="entry name" value="Protoporphyrinogen_oxidase"/>
</dbReference>
<dbReference type="Pfam" id="PF01593">
    <property type="entry name" value="Amino_oxidase"/>
    <property type="match status" value="1"/>
</dbReference>
<dbReference type="Gene3D" id="1.10.3110.10">
    <property type="entry name" value="protoporphyrinogen ix oxidase, domain 3"/>
    <property type="match status" value="1"/>
</dbReference>
<comment type="function">
    <text evidence="6">Involved in coproporphyrin-dependent heme b biosynthesis. Catalyzes the oxidation of coproporphyrinogen III to coproporphyrin III.</text>
</comment>
<sequence length="447" mass="47033">MRVAVIGAGITGLSAAIELRDRGAQVTVLEASDRVGGVITTIRRDGWLVEAGPTSLTATAALESLIDRTSLGAARIATQPAAKRRFIVRGGQLVALPDGPGSLASTDAISAGAKFALLREPFVTPRRDDGEESLAALVRRRLNGEILDYLVNPLIAGIYAGDPDRLSVKYAMPMLHDGERKHGSLIVGAMKEMKGKRGVVRQKGITSFTTGLGSLPDAIASTLGAAVKTAARVTRVERVGSTWQVTAAGMPTIPVDAVLCATPAYALDSLGLPGEVSAALGNITRLPHPPVATLALGFRREDVEHPLDGFGVLMPAVERRTVLGALFSSSVFAGRAPDGHVLITCFLGGMRSPADGRADVAEVLPRVLADLRPLLGIRRDPVFTNHQRWDRAIPQYELGHGGVLTAAANIEAALPGLYFSGQWRHGVSLGDCLAQGQQAAARIMAER</sequence>
<evidence type="ECO:0000256" key="6">
    <source>
        <dbReference type="RuleBase" id="RU364052"/>
    </source>
</evidence>
<comment type="cofactor">
    <cofactor evidence="1 6">
        <name>FAD</name>
        <dbReference type="ChEBI" id="CHEBI:57692"/>
    </cofactor>
</comment>
<dbReference type="RefSeq" id="WP_367886590.1">
    <property type="nucleotide sequence ID" value="NZ_CP130612.1"/>
</dbReference>
<keyword evidence="5 6" id="KW-0350">Heme biosynthesis</keyword>
<dbReference type="PRINTS" id="PR00419">
    <property type="entry name" value="ADXRDTASE"/>
</dbReference>
<dbReference type="GO" id="GO:0005737">
    <property type="term" value="C:cytoplasm"/>
    <property type="evidence" value="ECO:0007669"/>
    <property type="project" value="UniProtKB-SubCell"/>
</dbReference>
<evidence type="ECO:0000256" key="5">
    <source>
        <dbReference type="ARBA" id="ARBA00023133"/>
    </source>
</evidence>
<dbReference type="EMBL" id="CP130612">
    <property type="protein sequence ID" value="WKW10880.1"/>
    <property type="molecule type" value="Genomic_DNA"/>
</dbReference>
<accession>A0AA49JS04</accession>
<keyword evidence="4 6" id="KW-0560">Oxidoreductase</keyword>
<evidence type="ECO:0000256" key="1">
    <source>
        <dbReference type="ARBA" id="ARBA00001974"/>
    </source>
</evidence>
<dbReference type="EMBL" id="CP130613">
    <property type="protein sequence ID" value="WKW13789.1"/>
    <property type="molecule type" value="Genomic_DNA"/>
</dbReference>
<feature type="domain" description="Amine oxidase" evidence="7">
    <location>
        <begin position="10"/>
        <end position="444"/>
    </location>
</feature>
<keyword evidence="2 6" id="KW-0285">Flavoprotein</keyword>
<organism evidence="9 10">
    <name type="scientific">Pseudogemmatithrix spongiicola</name>
    <dbReference type="NCBI Taxonomy" id="3062599"/>
    <lineage>
        <taxon>Bacteria</taxon>
        <taxon>Pseudomonadati</taxon>
        <taxon>Gemmatimonadota</taxon>
        <taxon>Gemmatimonadia</taxon>
        <taxon>Gemmatimonadales</taxon>
        <taxon>Gemmatimonadaceae</taxon>
        <taxon>Pseudogemmatithrix</taxon>
    </lineage>
</organism>
<evidence type="ECO:0000313" key="10">
    <source>
        <dbReference type="Proteomes" id="UP001229955"/>
    </source>
</evidence>
<evidence type="ECO:0000256" key="2">
    <source>
        <dbReference type="ARBA" id="ARBA00022630"/>
    </source>
</evidence>
<protein>
    <recommendedName>
        <fullName evidence="6">Coproporphyrinogen III oxidase</fullName>
        <ecNumber evidence="6">1.3.3.15</ecNumber>
    </recommendedName>
</protein>
<reference evidence="9" key="1">
    <citation type="submission" date="2023-07" db="EMBL/GenBank/DDBJ databases">
        <authorList>
            <person name="Haufschild T."/>
            <person name="Kallscheuer N."/>
            <person name="Hammer J."/>
            <person name="Kohn T."/>
            <person name="Kabuu M."/>
            <person name="Jogler M."/>
            <person name="Wohfarth N."/>
            <person name="Heuer A."/>
            <person name="Rohde M."/>
            <person name="van Teeseling M.C.F."/>
            <person name="Jogler C."/>
        </authorList>
    </citation>
    <scope>NUCLEOTIDE SEQUENCE</scope>
    <source>
        <strain evidence="8">Strain 138</strain>
        <strain evidence="9">Strain 318</strain>
    </source>
</reference>
<evidence type="ECO:0000313" key="9">
    <source>
        <dbReference type="EMBL" id="WKW13789.1"/>
    </source>
</evidence>
<dbReference type="PANTHER" id="PTHR42923:SF3">
    <property type="entry name" value="PROTOPORPHYRINOGEN OXIDASE"/>
    <property type="match status" value="1"/>
</dbReference>
<dbReference type="KEGG" id="pspc:Strain318_000113"/>
<dbReference type="InterPro" id="IPR050464">
    <property type="entry name" value="Zeta_carotene_desat/Oxidored"/>
</dbReference>
<dbReference type="EC" id="1.3.3.15" evidence="6"/>
<dbReference type="InterPro" id="IPR002937">
    <property type="entry name" value="Amino_oxidase"/>
</dbReference>
<dbReference type="GO" id="GO:0004729">
    <property type="term" value="F:oxygen-dependent protoporphyrinogen oxidase activity"/>
    <property type="evidence" value="ECO:0007669"/>
    <property type="project" value="UniProtKB-UniRule"/>
</dbReference>
<keyword evidence="6" id="KW-0963">Cytoplasm</keyword>
<dbReference type="SUPFAM" id="SSF51905">
    <property type="entry name" value="FAD/NAD(P)-binding domain"/>
    <property type="match status" value="1"/>
</dbReference>
<comment type="pathway">
    <text evidence="6">Porphyrin-containing compound metabolism; protoheme biosynthesis.</text>
</comment>
<dbReference type="PANTHER" id="PTHR42923">
    <property type="entry name" value="PROTOPORPHYRINOGEN OXIDASE"/>
    <property type="match status" value="1"/>
</dbReference>
<comment type="similarity">
    <text evidence="6">Belongs to the protoporphyrinogen/coproporphyrinogen oxidase family. Coproporphyrinogen III oxidase subfamily.</text>
</comment>
<comment type="subcellular location">
    <subcellularLocation>
        <location evidence="6">Cytoplasm</location>
    </subcellularLocation>
</comment>
<dbReference type="InterPro" id="IPR036188">
    <property type="entry name" value="FAD/NAD-bd_sf"/>
</dbReference>
<accession>A0AA49JXP1</accession>
<evidence type="ECO:0000259" key="7">
    <source>
        <dbReference type="Pfam" id="PF01593"/>
    </source>
</evidence>
<keyword evidence="3 6" id="KW-0274">FAD</keyword>
<evidence type="ECO:0000256" key="3">
    <source>
        <dbReference type="ARBA" id="ARBA00022827"/>
    </source>
</evidence>
<dbReference type="NCBIfam" id="TIGR00562">
    <property type="entry name" value="proto_IX_ox"/>
    <property type="match status" value="1"/>
</dbReference>
<evidence type="ECO:0000313" key="8">
    <source>
        <dbReference type="EMBL" id="WKW10880.1"/>
    </source>
</evidence>
<name>A0AA49JXP1_9BACT</name>